<protein>
    <submittedName>
        <fullName evidence="2">Tetratricopeptide repeat protein</fullName>
    </submittedName>
</protein>
<evidence type="ECO:0000313" key="2">
    <source>
        <dbReference type="EMBL" id="MCY1004502.1"/>
    </source>
</evidence>
<dbReference type="Pfam" id="PF13181">
    <property type="entry name" value="TPR_8"/>
    <property type="match status" value="1"/>
</dbReference>
<dbReference type="InterPro" id="IPR019734">
    <property type="entry name" value="TPR_rpt"/>
</dbReference>
<dbReference type="SUPFAM" id="SSF48452">
    <property type="entry name" value="TPR-like"/>
    <property type="match status" value="1"/>
</dbReference>
<dbReference type="EMBL" id="JAPNKE010000002">
    <property type="protein sequence ID" value="MCY1004502.1"/>
    <property type="molecule type" value="Genomic_DNA"/>
</dbReference>
<evidence type="ECO:0000313" key="3">
    <source>
        <dbReference type="Proteomes" id="UP001150924"/>
    </source>
</evidence>
<sequence length="253" mass="28448">MLFSNLGQLDLAEAAFLQLQEVAIETYGRGSPYQAIALGGRGEIEVERGFPELGAAWLAESIEMFGHQISSRDYGPMSNYNALGRAFLHAGDLTAATEVFQECIALNEYYFFPVTTFLSESLTGLGQVELARRDFRAAAEYLEEALILREGNPALDLPHELPETRLALGFALWGAGLERERALRLIRASEFELEHPREPCYYCAVYRAELERWFGENPDAAAISEPLRTPAPARLNMWTNAPRWKREQKGRAM</sequence>
<dbReference type="Proteomes" id="UP001150924">
    <property type="component" value="Unassembled WGS sequence"/>
</dbReference>
<dbReference type="PROSITE" id="PS50005">
    <property type="entry name" value="TPR"/>
    <property type="match status" value="2"/>
</dbReference>
<proteinExistence type="predicted"/>
<dbReference type="InterPro" id="IPR011990">
    <property type="entry name" value="TPR-like_helical_dom_sf"/>
</dbReference>
<dbReference type="AlphaFoldDB" id="A0A9X3EI51"/>
<evidence type="ECO:0000256" key="1">
    <source>
        <dbReference type="PROSITE-ProRule" id="PRU00339"/>
    </source>
</evidence>
<feature type="repeat" description="TPR" evidence="1">
    <location>
        <begin position="77"/>
        <end position="110"/>
    </location>
</feature>
<reference evidence="2" key="1">
    <citation type="submission" date="2022-11" db="EMBL/GenBank/DDBJ databases">
        <title>Minimal conservation of predation-associated metabolite biosynthetic gene clusters underscores biosynthetic potential of Myxococcota including descriptions for ten novel species: Archangium lansinium sp. nov., Myxococcus landrumus sp. nov., Nannocystis bai.</title>
        <authorList>
            <person name="Ahearne A."/>
            <person name="Stevens C."/>
            <person name="Phillips K."/>
        </authorList>
    </citation>
    <scope>NUCLEOTIDE SEQUENCE</scope>
    <source>
        <strain evidence="2">Na p29</strain>
    </source>
</reference>
<accession>A0A9X3EI51</accession>
<gene>
    <name evidence="2" type="ORF">OV079_02740</name>
</gene>
<dbReference type="Pfam" id="PF13374">
    <property type="entry name" value="TPR_10"/>
    <property type="match status" value="1"/>
</dbReference>
<dbReference type="SMART" id="SM00028">
    <property type="entry name" value="TPR"/>
    <property type="match status" value="2"/>
</dbReference>
<comment type="caution">
    <text evidence="2">The sequence shown here is derived from an EMBL/GenBank/DDBJ whole genome shotgun (WGS) entry which is preliminary data.</text>
</comment>
<name>A0A9X3EI51_9BACT</name>
<dbReference type="Gene3D" id="1.25.40.10">
    <property type="entry name" value="Tetratricopeptide repeat domain"/>
    <property type="match status" value="1"/>
</dbReference>
<feature type="repeat" description="TPR" evidence="1">
    <location>
        <begin position="119"/>
        <end position="152"/>
    </location>
</feature>
<dbReference type="RefSeq" id="WP_267766053.1">
    <property type="nucleotide sequence ID" value="NZ_JAPNKE010000002.1"/>
</dbReference>
<organism evidence="2 3">
    <name type="scientific">Nannocystis pusilla</name>
    <dbReference type="NCBI Taxonomy" id="889268"/>
    <lineage>
        <taxon>Bacteria</taxon>
        <taxon>Pseudomonadati</taxon>
        <taxon>Myxococcota</taxon>
        <taxon>Polyangia</taxon>
        <taxon>Nannocystales</taxon>
        <taxon>Nannocystaceae</taxon>
        <taxon>Nannocystis</taxon>
    </lineage>
</organism>
<keyword evidence="1" id="KW-0802">TPR repeat</keyword>
<keyword evidence="3" id="KW-1185">Reference proteome</keyword>